<dbReference type="CDD" id="cd05930">
    <property type="entry name" value="A_NRPS"/>
    <property type="match status" value="1"/>
</dbReference>
<dbReference type="Gene3D" id="3.30.559.30">
    <property type="entry name" value="Nonribosomal peptide synthetase, condensation domain"/>
    <property type="match status" value="1"/>
</dbReference>
<dbReference type="InterPro" id="IPR010071">
    <property type="entry name" value="AA_adenyl_dom"/>
</dbReference>
<dbReference type="InterPro" id="IPR029058">
    <property type="entry name" value="AB_hydrolase_fold"/>
</dbReference>
<dbReference type="PANTHER" id="PTHR45527:SF1">
    <property type="entry name" value="FATTY ACID SYNTHASE"/>
    <property type="match status" value="1"/>
</dbReference>
<dbReference type="Pfam" id="PF00550">
    <property type="entry name" value="PP-binding"/>
    <property type="match status" value="1"/>
</dbReference>
<dbReference type="Pfam" id="PF18563">
    <property type="entry name" value="TubC_N"/>
    <property type="match status" value="1"/>
</dbReference>
<dbReference type="GO" id="GO:0003824">
    <property type="term" value="F:catalytic activity"/>
    <property type="evidence" value="ECO:0007669"/>
    <property type="project" value="InterPro"/>
</dbReference>
<accession>W4LZA3</accession>
<dbReference type="EMBL" id="AZHW01000051">
    <property type="protein sequence ID" value="ETX03409.1"/>
    <property type="molecule type" value="Genomic_DNA"/>
</dbReference>
<dbReference type="Gene3D" id="2.30.38.10">
    <property type="entry name" value="Luciferase, Domain 3"/>
    <property type="match status" value="1"/>
</dbReference>
<dbReference type="Pfam" id="PF00501">
    <property type="entry name" value="AMP-binding"/>
    <property type="match status" value="1"/>
</dbReference>
<dbReference type="FunFam" id="1.10.1200.10:FF:000005">
    <property type="entry name" value="Nonribosomal peptide synthetase 1"/>
    <property type="match status" value="1"/>
</dbReference>
<dbReference type="InterPro" id="IPR044894">
    <property type="entry name" value="TubC_N_sf"/>
</dbReference>
<name>W4LZA3_ENTF1</name>
<dbReference type="PROSITE" id="PS00455">
    <property type="entry name" value="AMP_BINDING"/>
    <property type="match status" value="1"/>
</dbReference>
<gene>
    <name evidence="6" type="ORF">ETSY1_00165</name>
</gene>
<keyword evidence="7" id="KW-1185">Reference proteome</keyword>
<reference evidence="6 7" key="1">
    <citation type="journal article" date="2014" name="Nature">
        <title>An environmental bacterial taxon with a large and distinct metabolic repertoire.</title>
        <authorList>
            <person name="Wilson M.C."/>
            <person name="Mori T."/>
            <person name="Ruckert C."/>
            <person name="Uria A.R."/>
            <person name="Helf M.J."/>
            <person name="Takada K."/>
            <person name="Gernert C."/>
            <person name="Steffens U.A."/>
            <person name="Heycke N."/>
            <person name="Schmitt S."/>
            <person name="Rinke C."/>
            <person name="Helfrich E.J."/>
            <person name="Brachmann A.O."/>
            <person name="Gurgui C."/>
            <person name="Wakimoto T."/>
            <person name="Kracht M."/>
            <person name="Crusemann M."/>
            <person name="Hentschel U."/>
            <person name="Abe I."/>
            <person name="Matsunaga S."/>
            <person name="Kalinowski J."/>
            <person name="Takeyama H."/>
            <person name="Piel J."/>
        </authorList>
    </citation>
    <scope>NUCLEOTIDE SEQUENCE [LARGE SCALE GENOMIC DNA]</scope>
    <source>
        <strain evidence="7">TSY1</strain>
    </source>
</reference>
<dbReference type="InterPro" id="IPR006162">
    <property type="entry name" value="Ppantetheine_attach_site"/>
</dbReference>
<dbReference type="GO" id="GO:0005829">
    <property type="term" value="C:cytosol"/>
    <property type="evidence" value="ECO:0007669"/>
    <property type="project" value="TreeGrafter"/>
</dbReference>
<dbReference type="InterPro" id="IPR041464">
    <property type="entry name" value="TubC_N"/>
</dbReference>
<dbReference type="CDD" id="cd19531">
    <property type="entry name" value="LCL_NRPS-like"/>
    <property type="match status" value="1"/>
</dbReference>
<dbReference type="FunFam" id="3.40.50.12780:FF:000012">
    <property type="entry name" value="Non-ribosomal peptide synthetase"/>
    <property type="match status" value="1"/>
</dbReference>
<dbReference type="Gene3D" id="3.40.50.980">
    <property type="match status" value="2"/>
</dbReference>
<feature type="domain" description="Carrier" evidence="5">
    <location>
        <begin position="1037"/>
        <end position="1112"/>
    </location>
</feature>
<dbReference type="PANTHER" id="PTHR45527">
    <property type="entry name" value="NONRIBOSOMAL PEPTIDE SYNTHETASE"/>
    <property type="match status" value="1"/>
</dbReference>
<dbReference type="Gene3D" id="3.40.50.1820">
    <property type="entry name" value="alpha/beta hydrolase"/>
    <property type="match status" value="1"/>
</dbReference>
<dbReference type="FunFam" id="3.30.559.10:FF:000012">
    <property type="entry name" value="Non-ribosomal peptide synthetase"/>
    <property type="match status" value="1"/>
</dbReference>
<dbReference type="Pfam" id="PF00975">
    <property type="entry name" value="Thioesterase"/>
    <property type="match status" value="1"/>
</dbReference>
<dbReference type="InterPro" id="IPR025110">
    <property type="entry name" value="AMP-bd_C"/>
</dbReference>
<comment type="cofactor">
    <cofactor evidence="1">
        <name>pantetheine 4'-phosphate</name>
        <dbReference type="ChEBI" id="CHEBI:47942"/>
    </cofactor>
</comment>
<evidence type="ECO:0000259" key="5">
    <source>
        <dbReference type="PROSITE" id="PS50075"/>
    </source>
</evidence>
<keyword evidence="3" id="KW-0596">Phosphopantetheine</keyword>
<dbReference type="InterPro" id="IPR036736">
    <property type="entry name" value="ACP-like_sf"/>
</dbReference>
<dbReference type="Gene3D" id="3.30.300.30">
    <property type="match status" value="1"/>
</dbReference>
<evidence type="ECO:0000256" key="1">
    <source>
        <dbReference type="ARBA" id="ARBA00001957"/>
    </source>
</evidence>
<evidence type="ECO:0000313" key="7">
    <source>
        <dbReference type="Proteomes" id="UP000019141"/>
    </source>
</evidence>
<dbReference type="PATRIC" id="fig|1429438.4.peg.226"/>
<evidence type="ECO:0000256" key="4">
    <source>
        <dbReference type="ARBA" id="ARBA00022553"/>
    </source>
</evidence>
<proteinExistence type="inferred from homology"/>
<dbReference type="Proteomes" id="UP000019141">
    <property type="component" value="Unassembled WGS sequence"/>
</dbReference>
<dbReference type="FunFam" id="3.30.300.30:FF:000010">
    <property type="entry name" value="Enterobactin synthetase component F"/>
    <property type="match status" value="1"/>
</dbReference>
<dbReference type="Pfam" id="PF13193">
    <property type="entry name" value="AMP-binding_C"/>
    <property type="match status" value="1"/>
</dbReference>
<dbReference type="SMART" id="SM00823">
    <property type="entry name" value="PKS_PP"/>
    <property type="match status" value="1"/>
</dbReference>
<dbReference type="SUPFAM" id="SSF47336">
    <property type="entry name" value="ACP-like"/>
    <property type="match status" value="1"/>
</dbReference>
<dbReference type="Gene3D" id="1.10.10.1830">
    <property type="entry name" value="Non-ribosomal peptide synthase, adenylation domain"/>
    <property type="match status" value="1"/>
</dbReference>
<dbReference type="Pfam" id="PF00668">
    <property type="entry name" value="Condensation"/>
    <property type="match status" value="1"/>
</dbReference>
<dbReference type="GO" id="GO:0043041">
    <property type="term" value="P:amino acid activation for nonribosomal peptide biosynthetic process"/>
    <property type="evidence" value="ECO:0007669"/>
    <property type="project" value="TreeGrafter"/>
</dbReference>
<dbReference type="HOGENOM" id="CLU_000022_2_13_7"/>
<dbReference type="InterPro" id="IPR023213">
    <property type="entry name" value="CAT-like_dom_sf"/>
</dbReference>
<dbReference type="InterPro" id="IPR045851">
    <property type="entry name" value="AMP-bd_C_sf"/>
</dbReference>
<sequence>MAKTVEQLLLDLHQQGVSLWLEGDRLRYRAPNGALTPERRADMARRKADIVAFLSDNMAPDAYKAIQPAPRDDRGLPLSFAQQRLWFLDQLGSGAAYNSGFALTIRGRLNVTAFERALSDIVRRHESLRTTFTTMDGAPRQIIHAAAPLNVSMTDLQHLSPVDQAAEVKRLARNELQRLFDLASDLMLRAALLKLSSETHVLLLTLHHIATDGWSFGILFQELEALYEAFIQGNPSPLAALPIQYADFASWQRQWEQSDAFAQQLSYWTKQLAGVPERLALPTDRPYPSRMTFDGGTVHVRLNAELTAQLRQLSQQAGTTLFMTLLAAFQGLLARYSGQDDIVVGTAIANRNRSEIEPLIGFFVNMLALRANLSGNPTFRELLDQVRQVTQAAYDHQDLPFEQLVEVLQPTRSVEHQPLVQVGFALQNMTMGTPELSDLHLEPVAVELQTARLDLEMFLTEVDGELDGMCLYKTALFEANTIERMLRHYQTLLNRVVNDPDQPVFELPLLTEAERHQLLVEWNDTAIVFEADPCVHHLVEQQVERAPEAVAVEFEGWQLTYGTLNRRANQLAHYLRRQGIGHDIRVGICVERSLNMIVGLLGILKAGGAYVPLEPTYPQERLAFMMRDSGMAVLLTQASLVDQLPVAQVQLDHLPHLVCLDRDWPLIARECPDNPSVPVIPGAQQLAYVMYTSGSTGTPKAVMTLHGGFRNFVLWYQRAFAAGSADRTMQFANLAFDASTLDIWPTLICGARLHLIDRDLMSAPQRLQDWLIQYGITVIHIPTLITEQFLALPWPAETALRLLVTGGEQLHRTPAASMPFEVVNNYGPTENSMASTWYAVPPESPPNPPVGRPLDNHRLYILDPDLQPVPVGVAGELYAGGIGVSRGYLNRPGLTADKFIPNPFGEGRLYKTGDLVRYLADGNIEFLGRIDNQVKLRGFRIELGEIEAVLSQHEAVNEAVVILDETDDHKRLVAYVAGASTAELPAILKSHLKARLPNYMVPSDIVALDTLPLNTNDKIDRSALPTPDIRGEDGYEPPRNELEQRLAEVWSTVLKRQDIGIDDDFFDLGGHSLLAVELLSRIQQVFHKQLPLDVLFQNPTIVQLAGQLSDAREKALVTHLLPIQPSGTQTPLFCVAGANGYAFYFRDLAVRLGADQPVYGLEAPGRDGGSPLPDSVESHASQLLIPLRQQQPHGPYLLAGYSAGCAVAFEMASQLEQQGETVRQLIIVDTGLISHPEHFTERSDLDWIWYMVRRVETLKEVALGLDYQHLAQQPDDQARWQLAAEHLHRHGVLPEYASLALLQTGLRVGQELMFNYTIYQPSHSIAAPIVLYRAKDIDAQLLQENRACSHYDRNDWGWRAYTQRPVQVSWVPGNHGSMLYEPHVHTLAAHLQAHIHARLS</sequence>
<dbReference type="SUPFAM" id="SSF53474">
    <property type="entry name" value="alpha/beta-Hydrolases"/>
    <property type="match status" value="1"/>
</dbReference>
<evidence type="ECO:0000313" key="6">
    <source>
        <dbReference type="EMBL" id="ETX03409.1"/>
    </source>
</evidence>
<dbReference type="GO" id="GO:0044550">
    <property type="term" value="P:secondary metabolite biosynthetic process"/>
    <property type="evidence" value="ECO:0007669"/>
    <property type="project" value="UniProtKB-ARBA"/>
</dbReference>
<dbReference type="GO" id="GO:0031177">
    <property type="term" value="F:phosphopantetheine binding"/>
    <property type="evidence" value="ECO:0007669"/>
    <property type="project" value="InterPro"/>
</dbReference>
<dbReference type="Gene3D" id="1.10.1200.10">
    <property type="entry name" value="ACP-like"/>
    <property type="match status" value="1"/>
</dbReference>
<dbReference type="InterPro" id="IPR020806">
    <property type="entry name" value="PKS_PP-bd"/>
</dbReference>
<dbReference type="FunFam" id="3.30.559.30:FF:000001">
    <property type="entry name" value="Non-ribosomal peptide synthetase"/>
    <property type="match status" value="1"/>
</dbReference>
<dbReference type="FunFam" id="2.30.38.10:FF:000001">
    <property type="entry name" value="Non-ribosomal peptide synthetase PvdI"/>
    <property type="match status" value="1"/>
</dbReference>
<dbReference type="InterPro" id="IPR001031">
    <property type="entry name" value="Thioesterase"/>
</dbReference>
<dbReference type="SUPFAM" id="SSF52777">
    <property type="entry name" value="CoA-dependent acyltransferases"/>
    <property type="match status" value="2"/>
</dbReference>
<protein>
    <recommendedName>
        <fullName evidence="5">Carrier domain-containing protein</fullName>
    </recommendedName>
</protein>
<dbReference type="SUPFAM" id="SSF56801">
    <property type="entry name" value="Acetyl-CoA synthetase-like"/>
    <property type="match status" value="1"/>
</dbReference>
<comment type="caution">
    <text evidence="6">The sequence shown here is derived from an EMBL/GenBank/DDBJ whole genome shotgun (WGS) entry which is preliminary data.</text>
</comment>
<dbReference type="NCBIfam" id="TIGR01733">
    <property type="entry name" value="AA-adenyl-dom"/>
    <property type="match status" value="1"/>
</dbReference>
<evidence type="ECO:0000256" key="3">
    <source>
        <dbReference type="ARBA" id="ARBA00022450"/>
    </source>
</evidence>
<keyword evidence="4" id="KW-0597">Phosphoprotein</keyword>
<dbReference type="InterPro" id="IPR020802">
    <property type="entry name" value="TesA-like"/>
</dbReference>
<dbReference type="Gene3D" id="3.30.559.10">
    <property type="entry name" value="Chloramphenicol acetyltransferase-like domain"/>
    <property type="match status" value="1"/>
</dbReference>
<dbReference type="InterPro" id="IPR020845">
    <property type="entry name" value="AMP-binding_CS"/>
</dbReference>
<dbReference type="FunFam" id="3.40.50.980:FF:000001">
    <property type="entry name" value="Non-ribosomal peptide synthetase"/>
    <property type="match status" value="1"/>
</dbReference>
<comment type="similarity">
    <text evidence="2">Belongs to the ATP-dependent AMP-binding enzyme family.</text>
</comment>
<dbReference type="PROSITE" id="PS50075">
    <property type="entry name" value="CARRIER"/>
    <property type="match status" value="1"/>
</dbReference>
<dbReference type="InterPro" id="IPR000873">
    <property type="entry name" value="AMP-dep_synth/lig_dom"/>
</dbReference>
<dbReference type="InterPro" id="IPR001242">
    <property type="entry name" value="Condensation_dom"/>
</dbReference>
<dbReference type="PROSITE" id="PS00012">
    <property type="entry name" value="PHOSPHOPANTETHEINE"/>
    <property type="match status" value="1"/>
</dbReference>
<dbReference type="SMART" id="SM00824">
    <property type="entry name" value="PKS_TE"/>
    <property type="match status" value="1"/>
</dbReference>
<organism evidence="6 7">
    <name type="scientific">Entotheonella factor</name>
    <dbReference type="NCBI Taxonomy" id="1429438"/>
    <lineage>
        <taxon>Bacteria</taxon>
        <taxon>Pseudomonadati</taxon>
        <taxon>Nitrospinota/Tectimicrobiota group</taxon>
        <taxon>Candidatus Tectimicrobiota</taxon>
        <taxon>Candidatus Entotheonellia</taxon>
        <taxon>Candidatus Entotheonellales</taxon>
        <taxon>Candidatus Entotheonellaceae</taxon>
        <taxon>Candidatus Entotheonella</taxon>
    </lineage>
</organism>
<evidence type="ECO:0000256" key="2">
    <source>
        <dbReference type="ARBA" id="ARBA00006432"/>
    </source>
</evidence>
<dbReference type="InterPro" id="IPR009081">
    <property type="entry name" value="PP-bd_ACP"/>
</dbReference>